<sequence length="143" mass="16155">MAGRQEIHVTIVSGDDLKNEFNPSHPSSRSDQRRDQPLRRHRPLRQRGPDQIVHRFDYLVDVLKENNGYGEYKKSLKLKQLNGGRPHRKVEVKVLIRGPGYHVPPDPSHAPPYGAAPPAPYGAPPPSSGRQLPPPYGYPYPHH</sequence>
<protein>
    <submittedName>
        <fullName evidence="2">Uncharacterized protein</fullName>
    </submittedName>
</protein>
<name>A0A7J9GVS8_9ROSI</name>
<reference evidence="2 3" key="1">
    <citation type="journal article" date="2019" name="Genome Biol. Evol.">
        <title>Insights into the evolution of the New World diploid cottons (Gossypium, subgenus Houzingenia) based on genome sequencing.</title>
        <authorList>
            <person name="Grover C.E."/>
            <person name="Arick M.A. 2nd"/>
            <person name="Thrash A."/>
            <person name="Conover J.L."/>
            <person name="Sanders W.S."/>
            <person name="Peterson D.G."/>
            <person name="Frelichowski J.E."/>
            <person name="Scheffler J.A."/>
            <person name="Scheffler B.E."/>
            <person name="Wendel J.F."/>
        </authorList>
    </citation>
    <scope>NUCLEOTIDE SEQUENCE [LARGE SCALE GENOMIC DNA]</scope>
    <source>
        <strain evidence="2">0</strain>
        <tissue evidence="2">Leaf</tissue>
    </source>
</reference>
<feature type="region of interest" description="Disordered" evidence="1">
    <location>
        <begin position="99"/>
        <end position="143"/>
    </location>
</feature>
<feature type="compositionally biased region" description="Basic and acidic residues" evidence="1">
    <location>
        <begin position="28"/>
        <end position="38"/>
    </location>
</feature>
<comment type="caution">
    <text evidence="2">The sequence shown here is derived from an EMBL/GenBank/DDBJ whole genome shotgun (WGS) entry which is preliminary data.</text>
</comment>
<evidence type="ECO:0000256" key="1">
    <source>
        <dbReference type="SAM" id="MobiDB-lite"/>
    </source>
</evidence>
<feature type="region of interest" description="Disordered" evidence="1">
    <location>
        <begin position="1"/>
        <end position="51"/>
    </location>
</feature>
<accession>A0A7J9GVS8</accession>
<proteinExistence type="predicted"/>
<evidence type="ECO:0000313" key="3">
    <source>
        <dbReference type="Proteomes" id="UP000593560"/>
    </source>
</evidence>
<evidence type="ECO:0000313" key="2">
    <source>
        <dbReference type="EMBL" id="MBA0801652.1"/>
    </source>
</evidence>
<organism evidence="2 3">
    <name type="scientific">Gossypium harknessii</name>
    <dbReference type="NCBI Taxonomy" id="34285"/>
    <lineage>
        <taxon>Eukaryota</taxon>
        <taxon>Viridiplantae</taxon>
        <taxon>Streptophyta</taxon>
        <taxon>Embryophyta</taxon>
        <taxon>Tracheophyta</taxon>
        <taxon>Spermatophyta</taxon>
        <taxon>Magnoliopsida</taxon>
        <taxon>eudicotyledons</taxon>
        <taxon>Gunneridae</taxon>
        <taxon>Pentapetalae</taxon>
        <taxon>rosids</taxon>
        <taxon>malvids</taxon>
        <taxon>Malvales</taxon>
        <taxon>Malvaceae</taxon>
        <taxon>Malvoideae</taxon>
        <taxon>Gossypium</taxon>
    </lineage>
</organism>
<dbReference type="EMBL" id="JABFAD010000007">
    <property type="protein sequence ID" value="MBA0801652.1"/>
    <property type="molecule type" value="Genomic_DNA"/>
</dbReference>
<gene>
    <name evidence="2" type="ORF">Gohar_012004</name>
</gene>
<dbReference type="AlphaFoldDB" id="A0A7J9GVS8"/>
<dbReference type="Proteomes" id="UP000593560">
    <property type="component" value="Unassembled WGS sequence"/>
</dbReference>
<feature type="compositionally biased region" description="Pro residues" evidence="1">
    <location>
        <begin position="102"/>
        <end position="143"/>
    </location>
</feature>
<keyword evidence="3" id="KW-1185">Reference proteome</keyword>